<proteinExistence type="predicted"/>
<dbReference type="Proteomes" id="UP001558632">
    <property type="component" value="Unassembled WGS sequence"/>
</dbReference>
<accession>A0ABR3KJE5</accession>
<sequence length="89" mass="9831">MQGCIGICSTWFSAVQRYISSNFMLNNVTCLLSSFVHDKVLRSPLVARFIAMSAIQISVTEAIEDSIYLKIADCHIPVSCGSENVDNEK</sequence>
<name>A0ABR3KJE5_TRISP</name>
<organism evidence="1 2">
    <name type="scientific">Trichinella spiralis</name>
    <name type="common">Trichina worm</name>
    <dbReference type="NCBI Taxonomy" id="6334"/>
    <lineage>
        <taxon>Eukaryota</taxon>
        <taxon>Metazoa</taxon>
        <taxon>Ecdysozoa</taxon>
        <taxon>Nematoda</taxon>
        <taxon>Enoplea</taxon>
        <taxon>Dorylaimia</taxon>
        <taxon>Trichinellida</taxon>
        <taxon>Trichinellidae</taxon>
        <taxon>Trichinella</taxon>
    </lineage>
</organism>
<dbReference type="EMBL" id="JBEUSY010000354">
    <property type="protein sequence ID" value="KAL1237338.1"/>
    <property type="molecule type" value="Genomic_DNA"/>
</dbReference>
<keyword evidence="2" id="KW-1185">Reference proteome</keyword>
<reference evidence="1 2" key="1">
    <citation type="submission" date="2024-07" db="EMBL/GenBank/DDBJ databases">
        <title>Enhanced genomic and transcriptomic resources for Trichinella pseudospiralis and T. spiralis underpin the discovery of pronounced molecular differences between stages and species.</title>
        <authorList>
            <person name="Pasi K.K."/>
            <person name="La Rosa G."/>
            <person name="Gomez-Morales M.A."/>
            <person name="Tosini F."/>
            <person name="Sumanam S."/>
            <person name="Young N.D."/>
            <person name="Chang B.C."/>
            <person name="Robin G.B."/>
        </authorList>
    </citation>
    <scope>NUCLEOTIDE SEQUENCE [LARGE SCALE GENOMIC DNA]</scope>
    <source>
        <strain evidence="1">ISS534</strain>
    </source>
</reference>
<evidence type="ECO:0000313" key="1">
    <source>
        <dbReference type="EMBL" id="KAL1237338.1"/>
    </source>
</evidence>
<protein>
    <submittedName>
        <fullName evidence="1">Uncharacterized protein</fullName>
    </submittedName>
</protein>
<comment type="caution">
    <text evidence="1">The sequence shown here is derived from an EMBL/GenBank/DDBJ whole genome shotgun (WGS) entry which is preliminary data.</text>
</comment>
<gene>
    <name evidence="1" type="ORF">TSPI_05905</name>
</gene>
<evidence type="ECO:0000313" key="2">
    <source>
        <dbReference type="Proteomes" id="UP001558632"/>
    </source>
</evidence>